<evidence type="ECO:0000256" key="9">
    <source>
        <dbReference type="SAM" id="Phobius"/>
    </source>
</evidence>
<comment type="subcellular location">
    <subcellularLocation>
        <location evidence="1">Cell membrane</location>
        <topology evidence="1">Multi-pass membrane protein</topology>
    </subcellularLocation>
</comment>
<evidence type="ECO:0000313" key="10">
    <source>
        <dbReference type="EMBL" id="MDQ0895125.1"/>
    </source>
</evidence>
<evidence type="ECO:0000256" key="3">
    <source>
        <dbReference type="ARBA" id="ARBA00022448"/>
    </source>
</evidence>
<keyword evidence="6 9" id="KW-1133">Transmembrane helix</keyword>
<keyword evidence="3" id="KW-0813">Transport</keyword>
<comment type="similarity">
    <text evidence="2">Belongs to the autoinducer-2 exporter (AI-2E) (TC 2.A.86) family.</text>
</comment>
<keyword evidence="5 9" id="KW-0812">Transmembrane</keyword>
<feature type="transmembrane region" description="Helical" evidence="9">
    <location>
        <begin position="34"/>
        <end position="55"/>
    </location>
</feature>
<dbReference type="PANTHER" id="PTHR21716">
    <property type="entry name" value="TRANSMEMBRANE PROTEIN"/>
    <property type="match status" value="1"/>
</dbReference>
<feature type="transmembrane region" description="Helical" evidence="9">
    <location>
        <begin position="283"/>
        <end position="311"/>
    </location>
</feature>
<feature type="transmembrane region" description="Helical" evidence="9">
    <location>
        <begin position="253"/>
        <end position="277"/>
    </location>
</feature>
<dbReference type="Pfam" id="PF01594">
    <property type="entry name" value="AI-2E_transport"/>
    <property type="match status" value="1"/>
</dbReference>
<sequence>MRIRTKRPVAPTPPPAAQVTTSSESRAPELKIRAFRIGFVGALGVLLAVLLGGIVGQLGTVILYVALALFLALGLDPVVSWLQRREMPRWLAILLVFVIVIGVFVGLIATIVPIIVQQTTKIVEDWDSIVENVQNSDFVAWLNNLSGSGQAIQDAIASAGDWLADPQNLGSLGGGILAVGAGIAGGFTGAVIVLILTLYFLASLDSMRRYAARFVPASSRGSYREVSEEITGSVGRYVIGQVSLAAINGVLSLIYLSIIGAPAPILLAFIAFLFSLVPLVGTLTGAIIISLVCFAASPETALAAGIYYLIYMQVEAYVLSPRIMNRAVAVPGALVVIAAVAGGTLGGVLGALVAIPIAASLIIIMEKVVFPRQDAI</sequence>
<feature type="transmembrane region" description="Helical" evidence="9">
    <location>
        <begin position="61"/>
        <end position="79"/>
    </location>
</feature>
<evidence type="ECO:0000256" key="6">
    <source>
        <dbReference type="ARBA" id="ARBA00022989"/>
    </source>
</evidence>
<name>A0ABU0RAL5_9MICO</name>
<gene>
    <name evidence="10" type="ORF">QFZ26_002680</name>
</gene>
<dbReference type="EMBL" id="JAUSYY010000001">
    <property type="protein sequence ID" value="MDQ0895125.1"/>
    <property type="molecule type" value="Genomic_DNA"/>
</dbReference>
<organism evidence="10 11">
    <name type="scientific">Agromyces ramosus</name>
    <dbReference type="NCBI Taxonomy" id="33879"/>
    <lineage>
        <taxon>Bacteria</taxon>
        <taxon>Bacillati</taxon>
        <taxon>Actinomycetota</taxon>
        <taxon>Actinomycetes</taxon>
        <taxon>Micrococcales</taxon>
        <taxon>Microbacteriaceae</taxon>
        <taxon>Agromyces</taxon>
    </lineage>
</organism>
<evidence type="ECO:0000256" key="5">
    <source>
        <dbReference type="ARBA" id="ARBA00022692"/>
    </source>
</evidence>
<evidence type="ECO:0000256" key="7">
    <source>
        <dbReference type="ARBA" id="ARBA00023136"/>
    </source>
</evidence>
<evidence type="ECO:0000256" key="2">
    <source>
        <dbReference type="ARBA" id="ARBA00009773"/>
    </source>
</evidence>
<feature type="transmembrane region" description="Helical" evidence="9">
    <location>
        <begin position="323"/>
        <end position="342"/>
    </location>
</feature>
<feature type="region of interest" description="Disordered" evidence="8">
    <location>
        <begin position="1"/>
        <end position="24"/>
    </location>
</feature>
<accession>A0ABU0RAL5</accession>
<evidence type="ECO:0000256" key="4">
    <source>
        <dbReference type="ARBA" id="ARBA00022475"/>
    </source>
</evidence>
<protein>
    <submittedName>
        <fullName evidence="10">PurR-regulated permease PerM</fullName>
    </submittedName>
</protein>
<feature type="transmembrane region" description="Helical" evidence="9">
    <location>
        <begin position="176"/>
        <end position="201"/>
    </location>
</feature>
<keyword evidence="7 9" id="KW-0472">Membrane</keyword>
<dbReference type="Proteomes" id="UP001239083">
    <property type="component" value="Unassembled WGS sequence"/>
</dbReference>
<feature type="transmembrane region" description="Helical" evidence="9">
    <location>
        <begin position="348"/>
        <end position="370"/>
    </location>
</feature>
<dbReference type="InterPro" id="IPR002549">
    <property type="entry name" value="AI-2E-like"/>
</dbReference>
<dbReference type="PANTHER" id="PTHR21716:SF53">
    <property type="entry name" value="PERMEASE PERM-RELATED"/>
    <property type="match status" value="1"/>
</dbReference>
<feature type="transmembrane region" description="Helical" evidence="9">
    <location>
        <begin position="91"/>
        <end position="116"/>
    </location>
</feature>
<evidence type="ECO:0000256" key="8">
    <source>
        <dbReference type="SAM" id="MobiDB-lite"/>
    </source>
</evidence>
<comment type="caution">
    <text evidence="10">The sequence shown here is derived from an EMBL/GenBank/DDBJ whole genome shotgun (WGS) entry which is preliminary data.</text>
</comment>
<keyword evidence="4" id="KW-1003">Cell membrane</keyword>
<reference evidence="10 11" key="1">
    <citation type="submission" date="2023-07" db="EMBL/GenBank/DDBJ databases">
        <title>Comparative genomics of wheat-associated soil bacteria to identify genetic determinants of phenazine resistance.</title>
        <authorList>
            <person name="Mouncey N."/>
        </authorList>
    </citation>
    <scope>NUCLEOTIDE SEQUENCE [LARGE SCALE GENOMIC DNA]</scope>
    <source>
        <strain evidence="10 11">V3I3</strain>
    </source>
</reference>
<evidence type="ECO:0000256" key="1">
    <source>
        <dbReference type="ARBA" id="ARBA00004651"/>
    </source>
</evidence>
<keyword evidence="11" id="KW-1185">Reference proteome</keyword>
<proteinExistence type="inferred from homology"/>
<evidence type="ECO:0000313" key="11">
    <source>
        <dbReference type="Proteomes" id="UP001239083"/>
    </source>
</evidence>